<keyword evidence="3" id="KW-1185">Reference proteome</keyword>
<proteinExistence type="predicted"/>
<organism evidence="2">
    <name type="scientific">Salvia splendens</name>
    <name type="common">Scarlet sage</name>
    <dbReference type="NCBI Taxonomy" id="180675"/>
    <lineage>
        <taxon>Eukaryota</taxon>
        <taxon>Viridiplantae</taxon>
        <taxon>Streptophyta</taxon>
        <taxon>Embryophyta</taxon>
        <taxon>Tracheophyta</taxon>
        <taxon>Spermatophyta</taxon>
        <taxon>Magnoliopsida</taxon>
        <taxon>eudicotyledons</taxon>
        <taxon>Gunneridae</taxon>
        <taxon>Pentapetalae</taxon>
        <taxon>asterids</taxon>
        <taxon>lamiids</taxon>
        <taxon>Lamiales</taxon>
        <taxon>Lamiaceae</taxon>
        <taxon>Nepetoideae</taxon>
        <taxon>Mentheae</taxon>
        <taxon>Salviinae</taxon>
        <taxon>Salvia</taxon>
        <taxon>Salvia subgen. Calosphace</taxon>
        <taxon>core Calosphace</taxon>
    </lineage>
</organism>
<protein>
    <submittedName>
        <fullName evidence="2">Uncharacterized protein</fullName>
    </submittedName>
</protein>
<evidence type="ECO:0000256" key="1">
    <source>
        <dbReference type="SAM" id="MobiDB-lite"/>
    </source>
</evidence>
<gene>
    <name evidence="2" type="ORF">SASPL_121971</name>
</gene>
<sequence>MKKEKSPVKTSPVPASDQESGSIGNAQAMNKTLSTKKRRVLPTDQERRSVSVSTIKESLLPIKKRRKRSNVALRIVNAQERNKGKGKEKEAVETAGKREVGNARVSEIERKGMQERHRGKRKKKEAVETAGMEVRNPTKKQVEDDDRRVTAIIKTWTSLQWNATYSSTKTLISNSFCMLEFKHDLTLRNLLRARDESAVEKDGLFIPTVDDKGRTFDVVLKQSGGYLMLTGEGWSELVRLNMVEMRSVFQIYSYREGCLKFEAKSSSRANSDGIFLPEIELFFIFTHCLSSSPVL</sequence>
<feature type="region of interest" description="Disordered" evidence="1">
    <location>
        <begin position="1"/>
        <end position="52"/>
    </location>
</feature>
<dbReference type="Proteomes" id="UP000298416">
    <property type="component" value="Unassembled WGS sequence"/>
</dbReference>
<feature type="compositionally biased region" description="Polar residues" evidence="1">
    <location>
        <begin position="17"/>
        <end position="33"/>
    </location>
</feature>
<name>A0A8X8ZRT5_SALSN</name>
<evidence type="ECO:0000313" key="3">
    <source>
        <dbReference type="Proteomes" id="UP000298416"/>
    </source>
</evidence>
<dbReference type="EMBL" id="PNBA02000008">
    <property type="protein sequence ID" value="KAG6414598.1"/>
    <property type="molecule type" value="Genomic_DNA"/>
</dbReference>
<accession>A0A8X8ZRT5</accession>
<reference evidence="2" key="1">
    <citation type="submission" date="2018-01" db="EMBL/GenBank/DDBJ databases">
        <authorList>
            <person name="Mao J.F."/>
        </authorList>
    </citation>
    <scope>NUCLEOTIDE SEQUENCE</scope>
    <source>
        <strain evidence="2">Huo1</strain>
        <tissue evidence="2">Leaf</tissue>
    </source>
</reference>
<comment type="caution">
    <text evidence="2">The sequence shown here is derived from an EMBL/GenBank/DDBJ whole genome shotgun (WGS) entry which is preliminary data.</text>
</comment>
<evidence type="ECO:0000313" key="2">
    <source>
        <dbReference type="EMBL" id="KAG6414598.1"/>
    </source>
</evidence>
<reference evidence="2" key="2">
    <citation type="submission" date="2020-08" db="EMBL/GenBank/DDBJ databases">
        <title>Plant Genome Project.</title>
        <authorList>
            <person name="Zhang R.-G."/>
        </authorList>
    </citation>
    <scope>NUCLEOTIDE SEQUENCE</scope>
    <source>
        <strain evidence="2">Huo1</strain>
        <tissue evidence="2">Leaf</tissue>
    </source>
</reference>
<dbReference type="AlphaFoldDB" id="A0A8X8ZRT5"/>